<dbReference type="InterPro" id="IPR045357">
    <property type="entry name" value="Aminopeptidase_N-like_N"/>
</dbReference>
<dbReference type="PANTHER" id="PTHR11533:SF294">
    <property type="entry name" value="THYROTROPIN-RELEASING HORMONE-DEGRADING ECTOENZYME"/>
    <property type="match status" value="1"/>
</dbReference>
<reference evidence="29" key="1">
    <citation type="journal article" date="2016" name="Ticks Tick Borne Dis.">
        <title>De novo assembly and annotation of the salivary gland transcriptome of Rhipicephalus appendiculatus male and female ticks during blood feeding.</title>
        <authorList>
            <person name="de Castro M.H."/>
            <person name="de Klerk D."/>
            <person name="Pienaar R."/>
            <person name="Latif A.A."/>
            <person name="Rees D.J."/>
            <person name="Mans B.J."/>
        </authorList>
    </citation>
    <scope>NUCLEOTIDE SEQUENCE</scope>
    <source>
        <tissue evidence="29">Salivary glands</tissue>
    </source>
</reference>
<feature type="binding site" evidence="22">
    <location>
        <position position="559"/>
    </location>
    <ligand>
        <name>Zn(2+)</name>
        <dbReference type="ChEBI" id="CHEBI:29105"/>
        <note>catalytic</note>
    </ligand>
</feature>
<feature type="domain" description="ERAP1-like C-terminal" evidence="27">
    <location>
        <begin position="783"/>
        <end position="1106"/>
    </location>
</feature>
<evidence type="ECO:0000256" key="5">
    <source>
        <dbReference type="ARBA" id="ARBA00012564"/>
    </source>
</evidence>
<feature type="domain" description="Peptidase M1 membrane alanine aminopeptidase" evidence="26">
    <location>
        <begin position="483"/>
        <end position="704"/>
    </location>
</feature>
<feature type="binding site" evidence="22">
    <location>
        <position position="578"/>
    </location>
    <ligand>
        <name>Zn(2+)</name>
        <dbReference type="ChEBI" id="CHEBI:29105"/>
        <note>catalytic</note>
    </ligand>
</feature>
<dbReference type="FunFam" id="1.10.390.10:FF:000016">
    <property type="entry name" value="Glutamyl aminopeptidase"/>
    <property type="match status" value="1"/>
</dbReference>
<keyword evidence="11 22" id="KW-0479">Metal-binding</keyword>
<evidence type="ECO:0000256" key="25">
    <source>
        <dbReference type="SAM" id="Phobius"/>
    </source>
</evidence>
<evidence type="ECO:0000259" key="27">
    <source>
        <dbReference type="Pfam" id="PF11838"/>
    </source>
</evidence>
<dbReference type="Gene3D" id="1.25.50.20">
    <property type="match status" value="1"/>
</dbReference>
<evidence type="ECO:0000259" key="26">
    <source>
        <dbReference type="Pfam" id="PF01433"/>
    </source>
</evidence>
<dbReference type="Pfam" id="PF11838">
    <property type="entry name" value="ERAP1_C"/>
    <property type="match status" value="1"/>
</dbReference>
<dbReference type="GO" id="GO:0005615">
    <property type="term" value="C:extracellular space"/>
    <property type="evidence" value="ECO:0007669"/>
    <property type="project" value="TreeGrafter"/>
</dbReference>
<keyword evidence="18 25" id="KW-0472">Membrane</keyword>
<protein>
    <recommendedName>
        <fullName evidence="6">Aminopeptidase N</fullName>
        <ecNumber evidence="5">3.4.11.2</ecNumber>
    </recommendedName>
</protein>
<dbReference type="Pfam" id="PF17900">
    <property type="entry name" value="Peptidase_M1_N"/>
    <property type="match status" value="1"/>
</dbReference>
<evidence type="ECO:0000256" key="21">
    <source>
        <dbReference type="PIRSR" id="PIRSR634016-1"/>
    </source>
</evidence>
<dbReference type="PANTHER" id="PTHR11533">
    <property type="entry name" value="PROTEASE M1 ZINC METALLOPROTEASE"/>
    <property type="match status" value="1"/>
</dbReference>
<evidence type="ECO:0000256" key="4">
    <source>
        <dbReference type="ARBA" id="ARBA00010136"/>
    </source>
</evidence>
<feature type="transmembrane region" description="Helical" evidence="25">
    <location>
        <begin position="210"/>
        <end position="232"/>
    </location>
</feature>
<evidence type="ECO:0000256" key="2">
    <source>
        <dbReference type="ARBA" id="ARBA00004606"/>
    </source>
</evidence>
<keyword evidence="29" id="KW-0031">Aminopeptidase</keyword>
<evidence type="ECO:0000256" key="10">
    <source>
        <dbReference type="ARBA" id="ARBA00022692"/>
    </source>
</evidence>
<dbReference type="SUPFAM" id="SSF63737">
    <property type="entry name" value="Leukotriene A4 hydrolase N-terminal domain"/>
    <property type="match status" value="1"/>
</dbReference>
<keyword evidence="19" id="KW-1015">Disulfide bond</keyword>
<feature type="binding site" evidence="22">
    <location>
        <position position="555"/>
    </location>
    <ligand>
        <name>Zn(2+)</name>
        <dbReference type="ChEBI" id="CHEBI:29105"/>
        <note>catalytic</note>
    </ligand>
</feature>
<keyword evidence="12" id="KW-0732">Signal</keyword>
<dbReference type="GO" id="GO:0098552">
    <property type="term" value="C:side of membrane"/>
    <property type="evidence" value="ECO:0007669"/>
    <property type="project" value="UniProtKB-KW"/>
</dbReference>
<dbReference type="InterPro" id="IPR027268">
    <property type="entry name" value="Peptidase_M4/M1_CTD_sf"/>
</dbReference>
<evidence type="ECO:0000256" key="1">
    <source>
        <dbReference type="ARBA" id="ARBA00000098"/>
    </source>
</evidence>
<keyword evidence="9" id="KW-0645">Protease</keyword>
<dbReference type="FunFam" id="2.60.40.1730:FF:000012">
    <property type="entry name" value="Aminopeptidase N"/>
    <property type="match status" value="1"/>
</dbReference>
<evidence type="ECO:0000256" key="14">
    <source>
        <dbReference type="ARBA" id="ARBA00022833"/>
    </source>
</evidence>
<feature type="compositionally biased region" description="Basic residues" evidence="24">
    <location>
        <begin position="1"/>
        <end position="10"/>
    </location>
</feature>
<dbReference type="GO" id="GO:0005886">
    <property type="term" value="C:plasma membrane"/>
    <property type="evidence" value="ECO:0007669"/>
    <property type="project" value="UniProtKB-SubCell"/>
</dbReference>
<dbReference type="PRINTS" id="PR00756">
    <property type="entry name" value="ALADIPTASE"/>
</dbReference>
<evidence type="ECO:0000256" key="7">
    <source>
        <dbReference type="ARBA" id="ARBA00022475"/>
    </source>
</evidence>
<dbReference type="FunFam" id="1.25.50.20:FF:000001">
    <property type="entry name" value="Aminopeptidase"/>
    <property type="match status" value="1"/>
</dbReference>
<keyword evidence="14 22" id="KW-0862">Zinc</keyword>
<evidence type="ECO:0000256" key="23">
    <source>
        <dbReference type="PIRSR" id="PIRSR634016-4"/>
    </source>
</evidence>
<comment type="catalytic activity">
    <reaction evidence="1">
        <text>Release of an N-terminal amino acid, Xaa-|-Yaa- from a peptide, amide or arylamide. Xaa is preferably Ala, but may be most amino acids including Pro (slow action). When a terminal hydrophobic residue is followed by a prolyl residue, the two may be released as an intact Xaa-Pro dipeptide.</text>
        <dbReference type="EC" id="3.4.11.2"/>
    </reaction>
</comment>
<evidence type="ECO:0000256" key="11">
    <source>
        <dbReference type="ARBA" id="ARBA00022723"/>
    </source>
</evidence>
<dbReference type="InterPro" id="IPR001930">
    <property type="entry name" value="Peptidase_M1"/>
</dbReference>
<feature type="region of interest" description="Disordered" evidence="24">
    <location>
        <begin position="1"/>
        <end position="191"/>
    </location>
</feature>
<dbReference type="AlphaFoldDB" id="A0A131YLU7"/>
<keyword evidence="8" id="KW-0336">GPI-anchor</keyword>
<evidence type="ECO:0000256" key="17">
    <source>
        <dbReference type="ARBA" id="ARBA00023049"/>
    </source>
</evidence>
<evidence type="ECO:0000256" key="24">
    <source>
        <dbReference type="SAM" id="MobiDB-lite"/>
    </source>
</evidence>
<feature type="domain" description="Aminopeptidase N-like N-terminal" evidence="28">
    <location>
        <begin position="264"/>
        <end position="453"/>
    </location>
</feature>
<evidence type="ECO:0000259" key="28">
    <source>
        <dbReference type="Pfam" id="PF17900"/>
    </source>
</evidence>
<sequence>MSHLLVRRRGERTSTKQQHSRAGKDGDVVESEPLLSVADQLTEEEARCWEESDEECGDSAEVGYSAPGVPGARRQQRQQQQRSREQQQHHWQRLLRIPRDVPEPVGGSGLVSGAGHVARGGSGHDEAREAVGSQFHRSAAGSRDGPVTGAASTGVENDGTRDGRRQEPSRSRRAGGPPLSMSPSSTEYLDMDKNDDVAHKNRGLYVSHKCIAVCVILVVAALAIVGISTKLLTEKGEQGPAKPAEPIKPVPPLPKNVRLPRSLVPVHYDVELTPRLDGNFTFNGSVAILVRCASETSNVTLHIKDLNVSDVSVSESNAAGGSRVEHDRYDEDKHLQFLVIKLKRPLAVGTNYTIRMNFVGLLNDDLAGFYRSSYVDASGHKRWLAATQFQATDARRAFPCFDEPAMKATFAVTIVRPTNMKALSNMPINATITRPNGLQADSFQTTVRMSTYLLAFVVSDFESRGDDKFRVWARPNAISAVDYSLSIGPKILEFYEKYFSEKYPLPKTDMVALPDFNAGAMENWGLVTFRETALLFNPNESSAGNKQRVAVVVSHELAHQWFGNLVTMEWWDDLWLNEGFATYVEYLGVDFVHKDWEMAQQFIGEELQPVMELDSLKSSHPVSVPVYNPDEIIENFDKISYGKGASIIRMMNFFLTEPVFRKGVSTYLKKRSFNNARQDDLWAELTMAQNESNRVDVKTVMDSWTLQTGYPVITVNRSYENGSANITQERFLVDGSKDNTTLWKVPFTYTDARSPNWNATEPKLWFNNKTAIITDLPTSRSDWFIANVQQVGFYKVNYDELNWKLLIKQLTEKHTDIHVINRAQLLDDILDLARAGTVDYGLALDATEYLAKEESYIAWSPIAGNLNFISRMLETTEVYGKWKKYMLSLVKPNYDRLTWNEEEGESILTTFLRTEMYATACALDHEDCVKEALNYFRTWKDSKAEKSPIKPNFRSFVYCTAIANGNYDDWVFMWDMYNKTTVASEKVKQLQSLACSREPWVLNSFLMKTITPDSGVRRQDGAAVISAVASTVFGRSLLFNFLLENWDALYKTYSAGAFSLPRIFGAASGSIHSRFQLEMLGVFYEKHKESVSAVGRTYKQTVEKAESNIRWKEKNYARIRDWLNEKIK</sequence>
<dbReference type="InterPro" id="IPR024571">
    <property type="entry name" value="ERAP1-like_C_dom"/>
</dbReference>
<evidence type="ECO:0000313" key="29">
    <source>
        <dbReference type="EMBL" id="JAP79410.1"/>
    </source>
</evidence>
<evidence type="ECO:0000256" key="16">
    <source>
        <dbReference type="ARBA" id="ARBA00022989"/>
    </source>
</evidence>
<evidence type="ECO:0000256" key="18">
    <source>
        <dbReference type="ARBA" id="ARBA00023136"/>
    </source>
</evidence>
<keyword evidence="16 25" id="KW-1133">Transmembrane helix</keyword>
<feature type="site" description="Transition state stabilizer" evidence="23">
    <location>
        <position position="641"/>
    </location>
</feature>
<dbReference type="GO" id="GO:0070006">
    <property type="term" value="F:metalloaminopeptidase activity"/>
    <property type="evidence" value="ECO:0007669"/>
    <property type="project" value="TreeGrafter"/>
</dbReference>
<evidence type="ECO:0000256" key="19">
    <source>
        <dbReference type="ARBA" id="ARBA00023157"/>
    </source>
</evidence>
<name>A0A131YLU7_RHIAP</name>
<dbReference type="InterPro" id="IPR034016">
    <property type="entry name" value="M1_APN-typ"/>
</dbReference>
<comment type="subcellular location">
    <subcellularLocation>
        <location evidence="3">Cell membrane</location>
        <topology evidence="3">Lipid-anchor</topology>
        <topology evidence="3">GPI-anchor</topology>
    </subcellularLocation>
    <subcellularLocation>
        <location evidence="2">Membrane</location>
        <topology evidence="2">Single-pass type II membrane protein</topology>
    </subcellularLocation>
</comment>
<evidence type="ECO:0000256" key="6">
    <source>
        <dbReference type="ARBA" id="ARBA00015611"/>
    </source>
</evidence>
<organism evidence="29">
    <name type="scientific">Rhipicephalus appendiculatus</name>
    <name type="common">Brown ear tick</name>
    <dbReference type="NCBI Taxonomy" id="34631"/>
    <lineage>
        <taxon>Eukaryota</taxon>
        <taxon>Metazoa</taxon>
        <taxon>Ecdysozoa</taxon>
        <taxon>Arthropoda</taxon>
        <taxon>Chelicerata</taxon>
        <taxon>Arachnida</taxon>
        <taxon>Acari</taxon>
        <taxon>Parasitiformes</taxon>
        <taxon>Ixodida</taxon>
        <taxon>Ixodoidea</taxon>
        <taxon>Ixodidae</taxon>
        <taxon>Rhipicephalinae</taxon>
        <taxon>Rhipicephalus</taxon>
        <taxon>Rhipicephalus</taxon>
    </lineage>
</organism>
<proteinExistence type="inferred from homology"/>
<dbReference type="InterPro" id="IPR014782">
    <property type="entry name" value="Peptidase_M1_dom"/>
</dbReference>
<dbReference type="SUPFAM" id="SSF55486">
    <property type="entry name" value="Metalloproteases ('zincins'), catalytic domain"/>
    <property type="match status" value="1"/>
</dbReference>
<dbReference type="GO" id="GO:0005737">
    <property type="term" value="C:cytoplasm"/>
    <property type="evidence" value="ECO:0007669"/>
    <property type="project" value="TreeGrafter"/>
</dbReference>
<evidence type="ECO:0000256" key="8">
    <source>
        <dbReference type="ARBA" id="ARBA00022622"/>
    </source>
</evidence>
<dbReference type="GO" id="GO:0006508">
    <property type="term" value="P:proteolysis"/>
    <property type="evidence" value="ECO:0007669"/>
    <property type="project" value="UniProtKB-KW"/>
</dbReference>
<dbReference type="InterPro" id="IPR042097">
    <property type="entry name" value="Aminopeptidase_N-like_N_sf"/>
</dbReference>
<dbReference type="EC" id="3.4.11.2" evidence="5"/>
<dbReference type="Gene3D" id="2.60.40.1730">
    <property type="entry name" value="tricorn interacting facor f3 domain"/>
    <property type="match status" value="1"/>
</dbReference>
<evidence type="ECO:0000256" key="13">
    <source>
        <dbReference type="ARBA" id="ARBA00022801"/>
    </source>
</evidence>
<dbReference type="FunFam" id="2.60.40.1910:FF:000008">
    <property type="entry name" value="Aminopeptidase"/>
    <property type="match status" value="1"/>
</dbReference>
<dbReference type="GO" id="GO:0008270">
    <property type="term" value="F:zinc ion binding"/>
    <property type="evidence" value="ECO:0007669"/>
    <property type="project" value="InterPro"/>
</dbReference>
<dbReference type="EMBL" id="GEDV01009147">
    <property type="protein sequence ID" value="JAP79410.1"/>
    <property type="molecule type" value="Transcribed_RNA"/>
</dbReference>
<keyword evidence="20" id="KW-0325">Glycoprotein</keyword>
<dbReference type="InterPro" id="IPR050344">
    <property type="entry name" value="Peptidase_M1_aminopeptidases"/>
</dbReference>
<dbReference type="Pfam" id="PF01433">
    <property type="entry name" value="Peptidase_M1"/>
    <property type="match status" value="1"/>
</dbReference>
<dbReference type="Gene3D" id="1.10.390.10">
    <property type="entry name" value="Neutral Protease Domain 2"/>
    <property type="match status" value="1"/>
</dbReference>
<evidence type="ECO:0000256" key="3">
    <source>
        <dbReference type="ARBA" id="ARBA00004609"/>
    </source>
</evidence>
<dbReference type="GO" id="GO:0043171">
    <property type="term" value="P:peptide catabolic process"/>
    <property type="evidence" value="ECO:0007669"/>
    <property type="project" value="TreeGrafter"/>
</dbReference>
<dbReference type="GO" id="GO:0016285">
    <property type="term" value="F:alanyl aminopeptidase activity"/>
    <property type="evidence" value="ECO:0007669"/>
    <property type="project" value="UniProtKB-EC"/>
</dbReference>
<keyword evidence="13" id="KW-0378">Hydrolase</keyword>
<keyword evidence="7" id="KW-1003">Cell membrane</keyword>
<evidence type="ECO:0000256" key="12">
    <source>
        <dbReference type="ARBA" id="ARBA00022729"/>
    </source>
</evidence>
<feature type="compositionally biased region" description="Basic and acidic residues" evidence="24">
    <location>
        <begin position="158"/>
        <end position="170"/>
    </location>
</feature>
<accession>A0A131YLU7</accession>
<keyword evidence="15" id="KW-0735">Signal-anchor</keyword>
<evidence type="ECO:0000256" key="22">
    <source>
        <dbReference type="PIRSR" id="PIRSR634016-3"/>
    </source>
</evidence>
<keyword evidence="8" id="KW-0449">Lipoprotein</keyword>
<keyword evidence="10 25" id="KW-0812">Transmembrane</keyword>
<comment type="similarity">
    <text evidence="4">Belongs to the peptidase M1 family.</text>
</comment>
<dbReference type="CDD" id="cd09601">
    <property type="entry name" value="M1_APN-Q_like"/>
    <property type="match status" value="1"/>
</dbReference>
<feature type="active site" description="Proton acceptor" evidence="21">
    <location>
        <position position="556"/>
    </location>
</feature>
<evidence type="ECO:0000256" key="9">
    <source>
        <dbReference type="ARBA" id="ARBA00022670"/>
    </source>
</evidence>
<dbReference type="Gene3D" id="2.60.40.1910">
    <property type="match status" value="1"/>
</dbReference>
<dbReference type="GO" id="GO:0042277">
    <property type="term" value="F:peptide binding"/>
    <property type="evidence" value="ECO:0007669"/>
    <property type="project" value="TreeGrafter"/>
</dbReference>
<evidence type="ECO:0000256" key="15">
    <source>
        <dbReference type="ARBA" id="ARBA00022968"/>
    </source>
</evidence>
<keyword evidence="17" id="KW-0482">Metalloprotease</keyword>
<comment type="cofactor">
    <cofactor evidence="22">
        <name>Zn(2+)</name>
        <dbReference type="ChEBI" id="CHEBI:29105"/>
    </cofactor>
    <text evidence="22">Binds 1 zinc ion per subunit.</text>
</comment>
<evidence type="ECO:0000256" key="20">
    <source>
        <dbReference type="ARBA" id="ARBA00023180"/>
    </source>
</evidence>